<feature type="transmembrane region" description="Helical" evidence="1">
    <location>
        <begin position="88"/>
        <end position="109"/>
    </location>
</feature>
<accession>A0A650CFT1</accession>
<feature type="transmembrane region" description="Helical" evidence="1">
    <location>
        <begin position="12"/>
        <end position="34"/>
    </location>
</feature>
<reference evidence="3 4" key="1">
    <citation type="submission" date="2019-10" db="EMBL/GenBank/DDBJ databases">
        <title>Genome Sequences from Six Type Strain Members of the Archaeal Family Sulfolobaceae: Acidianus ambivalens, Acidianus infernus, Metallosphaera prunae, Stygiolobus azoricus, Sulfolobus metallicus, and Sulfurisphaera ohwakuensis.</title>
        <authorList>
            <person name="Counts J.A."/>
            <person name="Kelly R.M."/>
        </authorList>
    </citation>
    <scope>NUCLEOTIDE SEQUENCE [LARGE SCALE GENOMIC DNA]</scope>
    <source>
        <strain evidence="3 4">TA-1</strain>
    </source>
</reference>
<name>A0A650CFT1_SULOH</name>
<dbReference type="OrthoDB" id="386265at2157"/>
<reference evidence="2 5" key="2">
    <citation type="submission" date="2020-08" db="EMBL/GenBank/DDBJ databases">
        <title>Genomic Encyclopedia of Type Strains, Phase IV (KMG-IV): sequencing the most valuable type-strain genomes for metagenomic binning, comparative biology and taxonomic classification.</title>
        <authorList>
            <person name="Goeker M."/>
        </authorList>
    </citation>
    <scope>NUCLEOTIDE SEQUENCE [LARGE SCALE GENOMIC DNA]</scope>
    <source>
        <strain evidence="2 5">DSM 12421</strain>
    </source>
</reference>
<dbReference type="Proteomes" id="UP000427373">
    <property type="component" value="Chromosome"/>
</dbReference>
<evidence type="ECO:0000313" key="5">
    <source>
        <dbReference type="Proteomes" id="UP000582213"/>
    </source>
</evidence>
<dbReference type="RefSeq" id="WP_156014152.1">
    <property type="nucleotide sequence ID" value="NZ_CP045484.1"/>
</dbReference>
<evidence type="ECO:0000313" key="2">
    <source>
        <dbReference type="EMBL" id="MBB5254919.1"/>
    </source>
</evidence>
<keyword evidence="2" id="KW-0645">Protease</keyword>
<keyword evidence="4" id="KW-1185">Reference proteome</keyword>
<gene>
    <name evidence="3" type="ORF">D1869_04845</name>
    <name evidence="2" type="ORF">HNQ62_002693</name>
</gene>
<feature type="transmembrane region" description="Helical" evidence="1">
    <location>
        <begin position="40"/>
        <end position="58"/>
    </location>
</feature>
<evidence type="ECO:0000313" key="4">
    <source>
        <dbReference type="Proteomes" id="UP000427373"/>
    </source>
</evidence>
<evidence type="ECO:0000256" key="1">
    <source>
        <dbReference type="SAM" id="Phobius"/>
    </source>
</evidence>
<evidence type="ECO:0000313" key="3">
    <source>
        <dbReference type="EMBL" id="QGR16596.1"/>
    </source>
</evidence>
<feature type="transmembrane region" description="Helical" evidence="1">
    <location>
        <begin position="121"/>
        <end position="141"/>
    </location>
</feature>
<dbReference type="GO" id="GO:0008233">
    <property type="term" value="F:peptidase activity"/>
    <property type="evidence" value="ECO:0007669"/>
    <property type="project" value="UniProtKB-KW"/>
</dbReference>
<feature type="transmembrane region" description="Helical" evidence="1">
    <location>
        <begin position="63"/>
        <end position="82"/>
    </location>
</feature>
<dbReference type="KEGG" id="soh:D1869_04845"/>
<keyword evidence="1" id="KW-1133">Transmembrane helix</keyword>
<proteinExistence type="predicted"/>
<dbReference type="EMBL" id="JACHFY010000030">
    <property type="protein sequence ID" value="MBB5254919.1"/>
    <property type="molecule type" value="Genomic_DNA"/>
</dbReference>
<keyword evidence="1" id="KW-0472">Membrane</keyword>
<dbReference type="AlphaFoldDB" id="A0A650CFT1"/>
<dbReference type="Proteomes" id="UP000582213">
    <property type="component" value="Unassembled WGS sequence"/>
</dbReference>
<sequence>MDNYYEKILRKYVLLIVSIYLAADISFIVLTSFMSLLMKFLIFIIVTVIDILISYRLILNYNVYFFFLIPSIIGGDILIVSVSLLPTLLADLTCLFMFLIYLLALAYFMTKYKPKIYDLNGKWLILNIIYFILTLLALVNLRA</sequence>
<protein>
    <submittedName>
        <fullName evidence="2">Membrane protein implicated in regulation of membrane protease activity</fullName>
    </submittedName>
</protein>
<organism evidence="3 4">
    <name type="scientific">Sulfurisphaera ohwakuensis</name>
    <dbReference type="NCBI Taxonomy" id="69656"/>
    <lineage>
        <taxon>Archaea</taxon>
        <taxon>Thermoproteota</taxon>
        <taxon>Thermoprotei</taxon>
        <taxon>Sulfolobales</taxon>
        <taxon>Sulfolobaceae</taxon>
        <taxon>Sulfurisphaera</taxon>
    </lineage>
</organism>
<dbReference type="GO" id="GO:0006508">
    <property type="term" value="P:proteolysis"/>
    <property type="evidence" value="ECO:0007669"/>
    <property type="project" value="UniProtKB-KW"/>
</dbReference>
<dbReference type="GeneID" id="42800547"/>
<keyword evidence="1" id="KW-0812">Transmembrane</keyword>
<keyword evidence="2" id="KW-0378">Hydrolase</keyword>
<dbReference type="EMBL" id="CP045484">
    <property type="protein sequence ID" value="QGR16596.1"/>
    <property type="molecule type" value="Genomic_DNA"/>
</dbReference>